<dbReference type="AlphaFoldDB" id="A0A7R9A1H4"/>
<feature type="compositionally biased region" description="Polar residues" evidence="1">
    <location>
        <begin position="119"/>
        <end position="136"/>
    </location>
</feature>
<evidence type="ECO:0008006" key="4">
    <source>
        <dbReference type="Google" id="ProtNLM"/>
    </source>
</evidence>
<sequence length="586" mass="64062">MILSREELEKLKYGELQKKAKALGIKANKKAEQLIEEIISAISQGHSQLKSDEDGYASQASLTSEVDSTVGEDSKADCKDQPASGIDEVSPSLIHAVGDSQARPLRDWDQYASARNETYVPFTSTRQNQPSASEASVVSLPHPDSLVEGDEAITNILPEDRPQSQVENSDQISSSLPSPDESMPGSLISEDEGEEQPRTKKRKGKTKGGSEKRCGIEPDYFCLCLVNGESRICSSSISEDDDAKEQPKEKKVKGKTKGGSKKRPGSSLITEDESTDEQSIEKSGRKSSSRGRSKKRKLQSGEPEISESALQGITGSPPEVALALPSSDQPTQGSGTRKRSRPLSSKKAVTSSKNRDSTVEKQMEADKNRKKPGSVQKGKLSTQKGLHPHLGKSGIPRLNSKPRVSKVKAPPNFKLIHQKAQEKMESIDVYMKRKQEKHQSLTKFTPKVMVRNLGASQGPIKFNMELKGSAFKFGDGKNPFTPSKLARSGESKKSVRPTNLNVTTVLGNDASMNLETSVASINQTFTCVPAKKLTKKMEMALKLPGNRVGASKMRVREQISIARHMARLKARKNVVPSTPDGKQWRF</sequence>
<dbReference type="EMBL" id="CAJPEV010000289">
    <property type="protein sequence ID" value="CAG0883510.1"/>
    <property type="molecule type" value="Genomic_DNA"/>
</dbReference>
<feature type="region of interest" description="Disordered" evidence="1">
    <location>
        <begin position="235"/>
        <end position="406"/>
    </location>
</feature>
<feature type="region of interest" description="Disordered" evidence="1">
    <location>
        <begin position="46"/>
        <end position="92"/>
    </location>
</feature>
<evidence type="ECO:0000313" key="2">
    <source>
        <dbReference type="EMBL" id="CAD7242586.1"/>
    </source>
</evidence>
<reference evidence="2" key="1">
    <citation type="submission" date="2020-11" db="EMBL/GenBank/DDBJ databases">
        <authorList>
            <person name="Tran Van P."/>
        </authorList>
    </citation>
    <scope>NUCLEOTIDE SEQUENCE</scope>
</reference>
<dbReference type="Proteomes" id="UP000677054">
    <property type="component" value="Unassembled WGS sequence"/>
</dbReference>
<gene>
    <name evidence="2" type="ORF">DSTB1V02_LOCUS2544</name>
</gene>
<feature type="compositionally biased region" description="Basic and acidic residues" evidence="1">
    <location>
        <begin position="353"/>
        <end position="367"/>
    </location>
</feature>
<feature type="compositionally biased region" description="Polar residues" evidence="1">
    <location>
        <begin position="163"/>
        <end position="177"/>
    </location>
</feature>
<name>A0A7R9A1H4_9CRUS</name>
<keyword evidence="3" id="KW-1185">Reference proteome</keyword>
<dbReference type="OrthoDB" id="6427998at2759"/>
<protein>
    <recommendedName>
        <fullName evidence="4">Nucleolar and spindle-associated protein 1</fullName>
    </recommendedName>
</protein>
<feature type="compositionally biased region" description="Polar residues" evidence="1">
    <location>
        <begin position="58"/>
        <end position="67"/>
    </location>
</feature>
<feature type="compositionally biased region" description="Basic residues" evidence="1">
    <location>
        <begin position="250"/>
        <end position="264"/>
    </location>
</feature>
<accession>A0A7R9A1H4</accession>
<evidence type="ECO:0000313" key="3">
    <source>
        <dbReference type="Proteomes" id="UP000677054"/>
    </source>
</evidence>
<proteinExistence type="predicted"/>
<organism evidence="2">
    <name type="scientific">Darwinula stevensoni</name>
    <dbReference type="NCBI Taxonomy" id="69355"/>
    <lineage>
        <taxon>Eukaryota</taxon>
        <taxon>Metazoa</taxon>
        <taxon>Ecdysozoa</taxon>
        <taxon>Arthropoda</taxon>
        <taxon>Crustacea</taxon>
        <taxon>Oligostraca</taxon>
        <taxon>Ostracoda</taxon>
        <taxon>Podocopa</taxon>
        <taxon>Podocopida</taxon>
        <taxon>Darwinulocopina</taxon>
        <taxon>Darwinuloidea</taxon>
        <taxon>Darwinulidae</taxon>
        <taxon>Darwinula</taxon>
    </lineage>
</organism>
<feature type="compositionally biased region" description="Basic residues" evidence="1">
    <location>
        <begin position="285"/>
        <end position="298"/>
    </location>
</feature>
<dbReference type="EMBL" id="LR899806">
    <property type="protein sequence ID" value="CAD7242586.1"/>
    <property type="molecule type" value="Genomic_DNA"/>
</dbReference>
<evidence type="ECO:0000256" key="1">
    <source>
        <dbReference type="SAM" id="MobiDB-lite"/>
    </source>
</evidence>
<feature type="region of interest" description="Disordered" evidence="1">
    <location>
        <begin position="119"/>
        <end position="215"/>
    </location>
</feature>
<feature type="compositionally biased region" description="Polar residues" evidence="1">
    <location>
        <begin position="326"/>
        <end position="335"/>
    </location>
</feature>